<dbReference type="STRING" id="1159017.SAMN02927930_00630"/>
<dbReference type="AlphaFoldDB" id="A0A1G6B3A4"/>
<comment type="similarity">
    <text evidence="2 4">Belongs to the pyridoxal phosphate-binding protein YggS/PROSC family.</text>
</comment>
<dbReference type="FunFam" id="3.20.20.10:FF:000018">
    <property type="entry name" value="Pyridoxal phosphate homeostasis protein"/>
    <property type="match status" value="1"/>
</dbReference>
<comment type="cofactor">
    <cofactor evidence="3">
        <name>pyridoxal 5'-phosphate</name>
        <dbReference type="ChEBI" id="CHEBI:597326"/>
    </cofactor>
</comment>
<dbReference type="OrthoDB" id="9804072at2"/>
<dbReference type="GO" id="GO:0030170">
    <property type="term" value="F:pyridoxal phosphate binding"/>
    <property type="evidence" value="ECO:0007669"/>
    <property type="project" value="UniProtKB-UniRule"/>
</dbReference>
<evidence type="ECO:0000313" key="7">
    <source>
        <dbReference type="Proteomes" id="UP000199626"/>
    </source>
</evidence>
<proteinExistence type="inferred from homology"/>
<dbReference type="HAMAP" id="MF_02087">
    <property type="entry name" value="PLP_homeostasis"/>
    <property type="match status" value="1"/>
</dbReference>
<dbReference type="Gene3D" id="3.20.20.10">
    <property type="entry name" value="Alanine racemase"/>
    <property type="match status" value="1"/>
</dbReference>
<dbReference type="InterPro" id="IPR001608">
    <property type="entry name" value="Ala_racemase_N"/>
</dbReference>
<dbReference type="Pfam" id="PF01168">
    <property type="entry name" value="Ala_racemase_N"/>
    <property type="match status" value="1"/>
</dbReference>
<feature type="domain" description="Alanine racemase N-terminal" evidence="5">
    <location>
        <begin position="24"/>
        <end position="226"/>
    </location>
</feature>
<dbReference type="InterPro" id="IPR029066">
    <property type="entry name" value="PLP-binding_barrel"/>
</dbReference>
<evidence type="ECO:0000256" key="2">
    <source>
        <dbReference type="HAMAP-Rule" id="MF_02087"/>
    </source>
</evidence>
<dbReference type="InterPro" id="IPR011078">
    <property type="entry name" value="PyrdxlP_homeostasis"/>
</dbReference>
<gene>
    <name evidence="6" type="ORF">SAMN02927930_00630</name>
</gene>
<keyword evidence="7" id="KW-1185">Reference proteome</keyword>
<dbReference type="PANTHER" id="PTHR10146">
    <property type="entry name" value="PROLINE SYNTHETASE CO-TRANSCRIBED BACTERIAL HOMOLOG PROTEIN"/>
    <property type="match status" value="1"/>
</dbReference>
<dbReference type="PANTHER" id="PTHR10146:SF14">
    <property type="entry name" value="PYRIDOXAL PHOSPHATE HOMEOSTASIS PROTEIN"/>
    <property type="match status" value="1"/>
</dbReference>
<dbReference type="Proteomes" id="UP000199626">
    <property type="component" value="Unassembled WGS sequence"/>
</dbReference>
<accession>A0A1G6B3A4</accession>
<reference evidence="7" key="1">
    <citation type="submission" date="2016-10" db="EMBL/GenBank/DDBJ databases">
        <authorList>
            <person name="Varghese N."/>
            <person name="Submissions S."/>
        </authorList>
    </citation>
    <scope>NUCLEOTIDE SEQUENCE [LARGE SCALE GENOMIC DNA]</scope>
    <source>
        <strain evidence="7">CGMCC 1.10824</strain>
    </source>
</reference>
<organism evidence="6 7">
    <name type="scientific">Pseudidiomarina indica</name>
    <dbReference type="NCBI Taxonomy" id="1159017"/>
    <lineage>
        <taxon>Bacteria</taxon>
        <taxon>Pseudomonadati</taxon>
        <taxon>Pseudomonadota</taxon>
        <taxon>Gammaproteobacteria</taxon>
        <taxon>Alteromonadales</taxon>
        <taxon>Idiomarinaceae</taxon>
        <taxon>Pseudidiomarina</taxon>
    </lineage>
</organism>
<evidence type="ECO:0000313" key="6">
    <source>
        <dbReference type="EMBL" id="SDB15157.1"/>
    </source>
</evidence>
<evidence type="ECO:0000256" key="1">
    <source>
        <dbReference type="ARBA" id="ARBA00022898"/>
    </source>
</evidence>
<dbReference type="PIRSF" id="PIRSF004848">
    <property type="entry name" value="YBL036c_PLPDEIII"/>
    <property type="match status" value="1"/>
</dbReference>
<dbReference type="SUPFAM" id="SSF51419">
    <property type="entry name" value="PLP-binding barrel"/>
    <property type="match status" value="1"/>
</dbReference>
<evidence type="ECO:0000256" key="4">
    <source>
        <dbReference type="RuleBase" id="RU004514"/>
    </source>
</evidence>
<name>A0A1G6B3A4_9GAMM</name>
<keyword evidence="1 2" id="KW-0663">Pyridoxal phosphate</keyword>
<protein>
    <recommendedName>
        <fullName evidence="2">Pyridoxal phosphate homeostasis protein</fullName>
        <shortName evidence="2">PLP homeostasis protein</shortName>
    </recommendedName>
</protein>
<evidence type="ECO:0000256" key="3">
    <source>
        <dbReference type="PIRSR" id="PIRSR004848-1"/>
    </source>
</evidence>
<evidence type="ECO:0000259" key="5">
    <source>
        <dbReference type="Pfam" id="PF01168"/>
    </source>
</evidence>
<dbReference type="CDD" id="cd06824">
    <property type="entry name" value="PLPDE_III_Yggs_like"/>
    <property type="match status" value="1"/>
</dbReference>
<comment type="function">
    <text evidence="2">Pyridoxal 5'-phosphate (PLP)-binding protein, which is involved in PLP homeostasis.</text>
</comment>
<dbReference type="EMBL" id="FMXN01000002">
    <property type="protein sequence ID" value="SDB15157.1"/>
    <property type="molecule type" value="Genomic_DNA"/>
</dbReference>
<dbReference type="RefSeq" id="WP_092591650.1">
    <property type="nucleotide sequence ID" value="NZ_FMXN01000002.1"/>
</dbReference>
<feature type="modified residue" description="N6-(pyridoxal phosphate)lysine" evidence="2 3">
    <location>
        <position position="36"/>
    </location>
</feature>
<dbReference type="NCBIfam" id="TIGR00044">
    <property type="entry name" value="YggS family pyridoxal phosphate-dependent enzyme"/>
    <property type="match status" value="1"/>
</dbReference>
<sequence length="237" mass="26112">MTSIAERLTEVRMQIVEQCQQHKRLPDSVQLIAVSKSKPISAIVEAFNHGQRQFGENYVQEAVAKVQQLQELPIEWHFLGPIQSNKTRDIANHFHWVHSVDRLKIAQRLSAQRSDSQAALNLLIQVNIDDDAAKAGIAPAQLLDFAAQIAALPRVQLRGLMTIPAVTTDPSQTATSFAAMNRLFLQLKSQYPQVDTLSIGMSADWPIAIAQGATMIRIGSALFGAREHSPQSTGDSQ</sequence>